<comment type="caution">
    <text evidence="1">The sequence shown here is derived from an EMBL/GenBank/DDBJ whole genome shotgun (WGS) entry which is preliminary data.</text>
</comment>
<keyword evidence="3" id="KW-1185">Reference proteome</keyword>
<dbReference type="Proteomes" id="UP001642409">
    <property type="component" value="Unassembled WGS sequence"/>
</dbReference>
<dbReference type="EMBL" id="CATOUU010000909">
    <property type="protein sequence ID" value="CAI9958814.1"/>
    <property type="molecule type" value="Genomic_DNA"/>
</dbReference>
<proteinExistence type="predicted"/>
<name>A0AA86QG97_9EUKA</name>
<evidence type="ECO:0000313" key="2">
    <source>
        <dbReference type="EMBL" id="CAL6016567.1"/>
    </source>
</evidence>
<organism evidence="1">
    <name type="scientific">Hexamita inflata</name>
    <dbReference type="NCBI Taxonomy" id="28002"/>
    <lineage>
        <taxon>Eukaryota</taxon>
        <taxon>Metamonada</taxon>
        <taxon>Diplomonadida</taxon>
        <taxon>Hexamitidae</taxon>
        <taxon>Hexamitinae</taxon>
        <taxon>Hexamita</taxon>
    </lineage>
</organism>
<accession>A0AA86QG97</accession>
<evidence type="ECO:0000313" key="3">
    <source>
        <dbReference type="Proteomes" id="UP001642409"/>
    </source>
</evidence>
<dbReference type="EMBL" id="CAXDID020000076">
    <property type="protein sequence ID" value="CAL6016567.1"/>
    <property type="molecule type" value="Genomic_DNA"/>
</dbReference>
<sequence>MTEEELMKQYIQEAIERQYQQAIHRRQVIMSEQGNIIYWLSEIEKEIKQINNDIEKFDKKHTIKQEEVKEEVKEDHKRHIFLTMNILCLAVNIYNLIHR</sequence>
<evidence type="ECO:0000313" key="1">
    <source>
        <dbReference type="EMBL" id="CAI9958814.1"/>
    </source>
</evidence>
<reference evidence="2 3" key="2">
    <citation type="submission" date="2024-07" db="EMBL/GenBank/DDBJ databases">
        <authorList>
            <person name="Akdeniz Z."/>
        </authorList>
    </citation>
    <scope>NUCLEOTIDE SEQUENCE [LARGE SCALE GENOMIC DNA]</scope>
</reference>
<gene>
    <name evidence="2" type="ORF">HINF_LOCUS25572</name>
    <name evidence="1" type="ORF">HINF_LOCUS46459</name>
</gene>
<protein>
    <submittedName>
        <fullName evidence="2">Hypothetical_protein</fullName>
    </submittedName>
</protein>
<reference evidence="1" key="1">
    <citation type="submission" date="2023-06" db="EMBL/GenBank/DDBJ databases">
        <authorList>
            <person name="Kurt Z."/>
        </authorList>
    </citation>
    <scope>NUCLEOTIDE SEQUENCE</scope>
</reference>
<dbReference type="AlphaFoldDB" id="A0AA86QG97"/>